<accession>A0A382Y5R0</accession>
<protein>
    <recommendedName>
        <fullName evidence="2">Toxin-antitoxin system YwqK family antitoxin</fullName>
    </recommendedName>
</protein>
<dbReference type="Pfam" id="PF07661">
    <property type="entry name" value="MORN_2"/>
    <property type="match status" value="2"/>
</dbReference>
<evidence type="ECO:0008006" key="2">
    <source>
        <dbReference type="Google" id="ProtNLM"/>
    </source>
</evidence>
<feature type="non-terminal residue" evidence="1">
    <location>
        <position position="131"/>
    </location>
</feature>
<sequence>MKRLLLIVLPLLLIVGCSSPEPINYETTLVEREGVFYTKDTNKPYSGPVFSLNERGLNKRESILEDGKMISYKEFEWYENGQKRSEGTYKDGKEDGLETRWYENGQKSSEGIYKDGKYDGLQTEWFENGQK</sequence>
<dbReference type="SUPFAM" id="SSF82185">
    <property type="entry name" value="Histone H3 K4-specific methyltransferase SET7/9 N-terminal domain"/>
    <property type="match status" value="1"/>
</dbReference>
<evidence type="ECO:0000313" key="1">
    <source>
        <dbReference type="EMBL" id="SVD78534.1"/>
    </source>
</evidence>
<dbReference type="PROSITE" id="PS51257">
    <property type="entry name" value="PROKAR_LIPOPROTEIN"/>
    <property type="match status" value="1"/>
</dbReference>
<dbReference type="EMBL" id="UINC01173109">
    <property type="protein sequence ID" value="SVD78534.1"/>
    <property type="molecule type" value="Genomic_DNA"/>
</dbReference>
<dbReference type="InterPro" id="IPR011652">
    <property type="entry name" value="MORN_2"/>
</dbReference>
<dbReference type="AlphaFoldDB" id="A0A382Y5R0"/>
<organism evidence="1">
    <name type="scientific">marine metagenome</name>
    <dbReference type="NCBI Taxonomy" id="408172"/>
    <lineage>
        <taxon>unclassified sequences</taxon>
        <taxon>metagenomes</taxon>
        <taxon>ecological metagenomes</taxon>
    </lineage>
</organism>
<proteinExistence type="predicted"/>
<reference evidence="1" key="1">
    <citation type="submission" date="2018-05" db="EMBL/GenBank/DDBJ databases">
        <authorList>
            <person name="Lanie J.A."/>
            <person name="Ng W.-L."/>
            <person name="Kazmierczak K.M."/>
            <person name="Andrzejewski T.M."/>
            <person name="Davidsen T.M."/>
            <person name="Wayne K.J."/>
            <person name="Tettelin H."/>
            <person name="Glass J.I."/>
            <person name="Rusch D."/>
            <person name="Podicherti R."/>
            <person name="Tsui H.-C.T."/>
            <person name="Winkler M.E."/>
        </authorList>
    </citation>
    <scope>NUCLEOTIDE SEQUENCE</scope>
</reference>
<name>A0A382Y5R0_9ZZZZ</name>
<dbReference type="Gene3D" id="2.20.110.10">
    <property type="entry name" value="Histone H3 K4-specific methyltransferase SET7/9 N-terminal domain"/>
    <property type="match status" value="1"/>
</dbReference>
<gene>
    <name evidence="1" type="ORF">METZ01_LOCUS431388</name>
</gene>